<dbReference type="AlphaFoldDB" id="A0A6G0SVI5"/>
<proteinExistence type="predicted"/>
<dbReference type="EMBL" id="VYZN01001597">
    <property type="protein sequence ID" value="KAE9522168.1"/>
    <property type="molecule type" value="Genomic_DNA"/>
</dbReference>
<reference evidence="3 4" key="1">
    <citation type="submission" date="2019-08" db="EMBL/GenBank/DDBJ databases">
        <title>The genome of the soybean aphid Biotype 1, its phylome, world population structure and adaptation to the North American continent.</title>
        <authorList>
            <person name="Giordano R."/>
            <person name="Donthu R.K."/>
            <person name="Hernandez A.G."/>
            <person name="Wright C.L."/>
            <person name="Zimin A.V."/>
        </authorList>
    </citation>
    <scope>NUCLEOTIDE SEQUENCE [LARGE SCALE GENOMIC DNA]</scope>
    <source>
        <tissue evidence="3">Whole aphids</tissue>
    </source>
</reference>
<dbReference type="InterPro" id="IPR008906">
    <property type="entry name" value="HATC_C_dom"/>
</dbReference>
<feature type="domain" description="DUF4371" evidence="2">
    <location>
        <begin position="160"/>
        <end position="279"/>
    </location>
</feature>
<gene>
    <name evidence="3" type="ORF">AGLY_017428</name>
</gene>
<evidence type="ECO:0000313" key="3">
    <source>
        <dbReference type="EMBL" id="KAE9522168.1"/>
    </source>
</evidence>
<accession>A0A6G0SVI5</accession>
<dbReference type="PANTHER" id="PTHR46289">
    <property type="entry name" value="52 KDA REPRESSOR OF THE INHIBITOR OF THE PROTEIN KINASE-LIKE PROTEIN-RELATED"/>
    <property type="match status" value="1"/>
</dbReference>
<name>A0A6G0SVI5_APHGL</name>
<dbReference type="InterPro" id="IPR012337">
    <property type="entry name" value="RNaseH-like_sf"/>
</dbReference>
<keyword evidence="4" id="KW-1185">Reference proteome</keyword>
<dbReference type="Proteomes" id="UP000475862">
    <property type="component" value="Unassembled WGS sequence"/>
</dbReference>
<evidence type="ECO:0000313" key="4">
    <source>
        <dbReference type="Proteomes" id="UP000475862"/>
    </source>
</evidence>
<evidence type="ECO:0008006" key="5">
    <source>
        <dbReference type="Google" id="ProtNLM"/>
    </source>
</evidence>
<dbReference type="PANTHER" id="PTHR46289:SF14">
    <property type="entry name" value="DUF4371 DOMAIN-CONTAINING PROTEIN"/>
    <property type="match status" value="1"/>
</dbReference>
<dbReference type="OrthoDB" id="6605210at2759"/>
<dbReference type="InterPro" id="IPR052958">
    <property type="entry name" value="IFN-induced_PKR_regulator"/>
</dbReference>
<dbReference type="GO" id="GO:0046983">
    <property type="term" value="F:protein dimerization activity"/>
    <property type="evidence" value="ECO:0007669"/>
    <property type="project" value="InterPro"/>
</dbReference>
<feature type="non-terminal residue" evidence="3">
    <location>
        <position position="1"/>
    </location>
</feature>
<protein>
    <recommendedName>
        <fullName evidence="5">HAT C-terminal dimerisation domain-containing protein</fullName>
    </recommendedName>
</protein>
<comment type="caution">
    <text evidence="3">The sequence shown here is derived from an EMBL/GenBank/DDBJ whole genome shotgun (WGS) entry which is preliminary data.</text>
</comment>
<dbReference type="SUPFAM" id="SSF53098">
    <property type="entry name" value="Ribonuclease H-like"/>
    <property type="match status" value="1"/>
</dbReference>
<evidence type="ECO:0000259" key="1">
    <source>
        <dbReference type="Pfam" id="PF05699"/>
    </source>
</evidence>
<evidence type="ECO:0000259" key="2">
    <source>
        <dbReference type="Pfam" id="PF14291"/>
    </source>
</evidence>
<dbReference type="InterPro" id="IPR025398">
    <property type="entry name" value="DUF4371"/>
</dbReference>
<dbReference type="Pfam" id="PF14291">
    <property type="entry name" value="DUF4371"/>
    <property type="match status" value="1"/>
</dbReference>
<feature type="domain" description="HAT C-terminal dimerisation" evidence="1">
    <location>
        <begin position="552"/>
        <end position="642"/>
    </location>
</feature>
<organism evidence="3 4">
    <name type="scientific">Aphis glycines</name>
    <name type="common">Soybean aphid</name>
    <dbReference type="NCBI Taxonomy" id="307491"/>
    <lineage>
        <taxon>Eukaryota</taxon>
        <taxon>Metazoa</taxon>
        <taxon>Ecdysozoa</taxon>
        <taxon>Arthropoda</taxon>
        <taxon>Hexapoda</taxon>
        <taxon>Insecta</taxon>
        <taxon>Pterygota</taxon>
        <taxon>Neoptera</taxon>
        <taxon>Paraneoptera</taxon>
        <taxon>Hemiptera</taxon>
        <taxon>Sternorrhyncha</taxon>
        <taxon>Aphidomorpha</taxon>
        <taxon>Aphidoidea</taxon>
        <taxon>Aphididae</taxon>
        <taxon>Aphidini</taxon>
        <taxon>Aphis</taxon>
        <taxon>Aphis</taxon>
    </lineage>
</organism>
<dbReference type="Pfam" id="PF05699">
    <property type="entry name" value="Dimer_Tnp_hAT"/>
    <property type="match status" value="1"/>
</dbReference>
<sequence>TDDVPTVQIQVDINLSSDQEKLKFLTSPWMPDKIIQEFGGKGNNQKLSSLVFKIFNNWKHAIEVISEHSKKDFHKTNVLRGDNFIAIYSNNQQNIAKKLNSAHAAQKSLNRKRLIPIIETIISGRQEIVFRGTNDSGILSSKDVEPEQNDGNFRVYCECVPLIQNNFIEICGKIIQEQIVEKINKSKCFSVLVDKITDISCFEQLSLYVQYLEQSIDAKNDITYVLKEDFLQFIPVYSTTGQNLATVILENLKRLGVNSRYMLGQGYYGAASMSGNFKGVQSVICEKHLAALFIHCSARSLNLVLAHSSNIHYIRNCIGPIKSVGNFIKISAKRTELLKIKLKNLFPKKWTKLTSMCETRWVENHDGIIRFFDIYKPIVDTLDKFQLFHDTETSSKALNLYRSIITNEFVISLVTANTLFSLTLPSLYKSLQSVTCDLSEAVTFVETVLNEVEDMRININQTFKEIFVKGKKYVKVDRRRGSDKNAKTKEYFRIAIAIPFYDDFIRQLKDRFSKHITVLSSLFLLIPKMCHKTAISATDFNLYSDYIDMDLLQTEIKLWNRKWITHSQDDRPSTAVEVLNNCNSDLFPCIYFLLKVLAVLPVSTATPERTFSTLKRTKTFLRNAIGQNRLNGLALLSIHRNIKVDPEDVLNKFALQKDRAILLI</sequence>